<dbReference type="InterPro" id="IPR027843">
    <property type="entry name" value="DUF4440"/>
</dbReference>
<dbReference type="Gene3D" id="3.10.450.50">
    <property type="match status" value="1"/>
</dbReference>
<name>A0A0B1T905_OESDE</name>
<dbReference type="SUPFAM" id="SSF54427">
    <property type="entry name" value="NTF2-like"/>
    <property type="match status" value="1"/>
</dbReference>
<dbReference type="Proteomes" id="UP000053660">
    <property type="component" value="Unassembled WGS sequence"/>
</dbReference>
<dbReference type="AlphaFoldDB" id="A0A0B1T905"/>
<dbReference type="Pfam" id="PF14534">
    <property type="entry name" value="DUF4440"/>
    <property type="match status" value="1"/>
</dbReference>
<sequence length="133" mass="15315">MQDSSKAELEKFKEVCKILKPVFEDFAKHMHAHEFDKAAVHLDPDFVLVHAGHEAVYGREALKKHFEQALEKYGKGMPNLTPHEFHKAGDFIIVVGDFEANTEKKGLLKGHFTHIWRKHGDTYLLLHDEAKIE</sequence>
<dbReference type="InterPro" id="IPR032710">
    <property type="entry name" value="NTF2-like_dom_sf"/>
</dbReference>
<protein>
    <recommendedName>
        <fullName evidence="1">DUF4440 domain-containing protein</fullName>
    </recommendedName>
</protein>
<evidence type="ECO:0000259" key="1">
    <source>
        <dbReference type="Pfam" id="PF14534"/>
    </source>
</evidence>
<keyword evidence="3" id="KW-1185">Reference proteome</keyword>
<evidence type="ECO:0000313" key="2">
    <source>
        <dbReference type="EMBL" id="KHJ92287.1"/>
    </source>
</evidence>
<accession>A0A0B1T905</accession>
<reference evidence="2 3" key="1">
    <citation type="submission" date="2014-03" db="EMBL/GenBank/DDBJ databases">
        <title>Draft genome of the hookworm Oesophagostomum dentatum.</title>
        <authorList>
            <person name="Mitreva M."/>
        </authorList>
    </citation>
    <scope>NUCLEOTIDE SEQUENCE [LARGE SCALE GENOMIC DNA]</scope>
    <source>
        <strain evidence="2 3">OD-Hann</strain>
    </source>
</reference>
<evidence type="ECO:0000313" key="3">
    <source>
        <dbReference type="Proteomes" id="UP000053660"/>
    </source>
</evidence>
<organism evidence="2 3">
    <name type="scientific">Oesophagostomum dentatum</name>
    <name type="common">Nodular worm</name>
    <dbReference type="NCBI Taxonomy" id="61180"/>
    <lineage>
        <taxon>Eukaryota</taxon>
        <taxon>Metazoa</taxon>
        <taxon>Ecdysozoa</taxon>
        <taxon>Nematoda</taxon>
        <taxon>Chromadorea</taxon>
        <taxon>Rhabditida</taxon>
        <taxon>Rhabditina</taxon>
        <taxon>Rhabditomorpha</taxon>
        <taxon>Strongyloidea</taxon>
        <taxon>Strongylidae</taxon>
        <taxon>Oesophagostomum</taxon>
    </lineage>
</organism>
<dbReference type="EMBL" id="KN551455">
    <property type="protein sequence ID" value="KHJ92287.1"/>
    <property type="molecule type" value="Genomic_DNA"/>
</dbReference>
<feature type="domain" description="DUF4440" evidence="1">
    <location>
        <begin position="20"/>
        <end position="124"/>
    </location>
</feature>
<gene>
    <name evidence="2" type="ORF">OESDEN_07829</name>
</gene>
<proteinExistence type="predicted"/>